<comment type="caution">
    <text evidence="2">The sequence shown here is derived from an EMBL/GenBank/DDBJ whole genome shotgun (WGS) entry which is preliminary data.</text>
</comment>
<dbReference type="OrthoDB" id="4760831at2759"/>
<reference evidence="2" key="1">
    <citation type="journal article" date="2021" name="IMA Fungus">
        <title>Genomic characterization of three marine fungi, including Emericellopsis atlantica sp. nov. with signatures of a generalist lifestyle and marine biomass degradation.</title>
        <authorList>
            <person name="Hagestad O.C."/>
            <person name="Hou L."/>
            <person name="Andersen J.H."/>
            <person name="Hansen E.H."/>
            <person name="Altermark B."/>
            <person name="Li C."/>
            <person name="Kuhnert E."/>
            <person name="Cox R.J."/>
            <person name="Crous P.W."/>
            <person name="Spatafora J.W."/>
            <person name="Lail K."/>
            <person name="Amirebrahimi M."/>
            <person name="Lipzen A."/>
            <person name="Pangilinan J."/>
            <person name="Andreopoulos W."/>
            <person name="Hayes R.D."/>
            <person name="Ng V."/>
            <person name="Grigoriev I.V."/>
            <person name="Jackson S.A."/>
            <person name="Sutton T.D.S."/>
            <person name="Dobson A.D.W."/>
            <person name="Rama T."/>
        </authorList>
    </citation>
    <scope>NUCLEOTIDE SEQUENCE</scope>
    <source>
        <strain evidence="2">TRa018bII</strain>
    </source>
</reference>
<name>A0A9P7Y8K5_9HELO</name>
<gene>
    <name evidence="2" type="ORF">BJ875DRAFT_388004</name>
</gene>
<proteinExistence type="predicted"/>
<feature type="non-terminal residue" evidence="2">
    <location>
        <position position="387"/>
    </location>
</feature>
<dbReference type="Proteomes" id="UP000824998">
    <property type="component" value="Unassembled WGS sequence"/>
</dbReference>
<evidence type="ECO:0000256" key="1">
    <source>
        <dbReference type="SAM" id="MobiDB-lite"/>
    </source>
</evidence>
<dbReference type="EMBL" id="MU251811">
    <property type="protein sequence ID" value="KAG9229135.1"/>
    <property type="molecule type" value="Genomic_DNA"/>
</dbReference>
<feature type="region of interest" description="Disordered" evidence="1">
    <location>
        <begin position="242"/>
        <end position="270"/>
    </location>
</feature>
<organism evidence="2 3">
    <name type="scientific">Amylocarpus encephaloides</name>
    <dbReference type="NCBI Taxonomy" id="45428"/>
    <lineage>
        <taxon>Eukaryota</taxon>
        <taxon>Fungi</taxon>
        <taxon>Dikarya</taxon>
        <taxon>Ascomycota</taxon>
        <taxon>Pezizomycotina</taxon>
        <taxon>Leotiomycetes</taxon>
        <taxon>Helotiales</taxon>
        <taxon>Helotiales incertae sedis</taxon>
        <taxon>Amylocarpus</taxon>
    </lineage>
</organism>
<dbReference type="AlphaFoldDB" id="A0A9P7Y8K5"/>
<accession>A0A9P7Y8K5</accession>
<protein>
    <submittedName>
        <fullName evidence="2">Uncharacterized protein</fullName>
    </submittedName>
</protein>
<evidence type="ECO:0000313" key="2">
    <source>
        <dbReference type="EMBL" id="KAG9229135.1"/>
    </source>
</evidence>
<evidence type="ECO:0000313" key="3">
    <source>
        <dbReference type="Proteomes" id="UP000824998"/>
    </source>
</evidence>
<sequence>MAQEAPNTSILPPAFNDVNRYQSNTGLQTFGDNLHAAAQALFPHQDRTRYSKVYVLLIRWETEPTLPVSADMSKLYGVFRDVYHFETEMWKIPDSKAQADADERIEKFVRLGSNSEDHLKIVCYAGNTLSTRSSGLAWTSGYKNAHHRYPTVQWSKIQTSLEQASSDVLVLLDCPHVTTESSVQGNGVSELIAACPYDENNNGVRQHSLIKELEAELRELSNLPSFSIGNLYDNLFCRNQAEDSEEGRTDPPPFYLPLTQKDPSSPQSLRLSIHEEGHQELHPARPTTSSSHYSNGDSIPSFRASSSIGRQQAPRIAFAIRLKDQFRAGDLSSDLLSNWLENIPSSIEGVRIEAAFHSQSSLLIVSVPICMSIYMKKSDAIMNLGPI</sequence>
<keyword evidence="3" id="KW-1185">Reference proteome</keyword>
<feature type="compositionally biased region" description="Polar residues" evidence="1">
    <location>
        <begin position="261"/>
        <end position="270"/>
    </location>
</feature>